<organism evidence="1 2">
    <name type="scientific">Kineobactrum salinum</name>
    <dbReference type="NCBI Taxonomy" id="2708301"/>
    <lineage>
        <taxon>Bacteria</taxon>
        <taxon>Pseudomonadati</taxon>
        <taxon>Pseudomonadota</taxon>
        <taxon>Gammaproteobacteria</taxon>
        <taxon>Cellvibrionales</taxon>
        <taxon>Halieaceae</taxon>
        <taxon>Kineobactrum</taxon>
    </lineage>
</organism>
<dbReference type="Proteomes" id="UP000477680">
    <property type="component" value="Chromosome"/>
</dbReference>
<accession>A0A6C0TWV5</accession>
<dbReference type="EMBL" id="CP048711">
    <property type="protein sequence ID" value="QIB64108.1"/>
    <property type="molecule type" value="Genomic_DNA"/>
</dbReference>
<dbReference type="AlphaFoldDB" id="A0A6C0TWV5"/>
<dbReference type="KEGG" id="kim:G3T16_00425"/>
<evidence type="ECO:0000313" key="1">
    <source>
        <dbReference type="EMBL" id="QIB64108.1"/>
    </source>
</evidence>
<gene>
    <name evidence="1" type="ORF">G3T16_00425</name>
</gene>
<evidence type="ECO:0000313" key="2">
    <source>
        <dbReference type="Proteomes" id="UP000477680"/>
    </source>
</evidence>
<name>A0A6C0TWV5_9GAMM</name>
<proteinExistence type="predicted"/>
<sequence length="53" mass="5858">MAKSVMGERPLSCHLFVFINRCQTQIKIKAPLINSVAPQALPCQCAPEAPLRH</sequence>
<protein>
    <submittedName>
        <fullName evidence="1">Transposase</fullName>
    </submittedName>
</protein>
<keyword evidence="2" id="KW-1185">Reference proteome</keyword>
<reference evidence="1 2" key="1">
    <citation type="submission" date="2020-02" db="EMBL/GenBank/DDBJ databases">
        <title>Genome sequencing for Kineobactrum sp. M2.</title>
        <authorList>
            <person name="Park S.-J."/>
        </authorList>
    </citation>
    <scope>NUCLEOTIDE SEQUENCE [LARGE SCALE GENOMIC DNA]</scope>
    <source>
        <strain evidence="1 2">M2</strain>
    </source>
</reference>